<evidence type="ECO:0000256" key="2">
    <source>
        <dbReference type="SAM" id="Phobius"/>
    </source>
</evidence>
<feature type="transmembrane region" description="Helical" evidence="2">
    <location>
        <begin position="6"/>
        <end position="24"/>
    </location>
</feature>
<evidence type="ECO:0000256" key="1">
    <source>
        <dbReference type="SAM" id="MobiDB-lite"/>
    </source>
</evidence>
<keyword evidence="2" id="KW-1133">Transmembrane helix</keyword>
<dbReference type="RefSeq" id="YP_010841745.1">
    <property type="nucleotide sequence ID" value="NC_079139.1"/>
</dbReference>
<organism evidence="3 4">
    <name type="scientific">Cotonvirus japonicus</name>
    <dbReference type="NCBI Taxonomy" id="2811091"/>
    <lineage>
        <taxon>Viruses</taxon>
        <taxon>Varidnaviria</taxon>
        <taxon>Bamfordvirae</taxon>
        <taxon>Nucleocytoviricota</taxon>
        <taxon>Megaviricetes</taxon>
        <taxon>Imitervirales</taxon>
        <taxon>Mimiviridae</taxon>
        <taxon>Megamimivirinae</taxon>
        <taxon>Cotonvirus</taxon>
        <taxon>Cotonvirus japonicum</taxon>
    </lineage>
</organism>
<evidence type="ECO:0008006" key="5">
    <source>
        <dbReference type="Google" id="ProtNLM"/>
    </source>
</evidence>
<feature type="compositionally biased region" description="Basic and acidic residues" evidence="1">
    <location>
        <begin position="70"/>
        <end position="80"/>
    </location>
</feature>
<feature type="compositionally biased region" description="Low complexity" evidence="1">
    <location>
        <begin position="52"/>
        <end position="68"/>
    </location>
</feature>
<accession>A0ABM7NSS6</accession>
<dbReference type="GeneID" id="80558342"/>
<reference evidence="3 4" key="1">
    <citation type="submission" date="2021-02" db="EMBL/GenBank/DDBJ databases">
        <title>Cotonvirus japonicus, which uses Golgi apparatus of host cells for its virion factory, phylogenetically links tailed tupanvirus and icosahedral mimivirus.</title>
        <authorList>
            <person name="Takahashi H."/>
            <person name="Fukaya S."/>
            <person name="Song C."/>
            <person name="Murata K."/>
            <person name="Takemura M."/>
        </authorList>
    </citation>
    <scope>NUCLEOTIDE SEQUENCE [LARGE SCALE GENOMIC DNA]</scope>
</reference>
<feature type="compositionally biased region" description="Polar residues" evidence="1">
    <location>
        <begin position="97"/>
        <end position="115"/>
    </location>
</feature>
<keyword evidence="4" id="KW-1185">Reference proteome</keyword>
<dbReference type="Proteomes" id="UP001321479">
    <property type="component" value="Segment"/>
</dbReference>
<name>A0ABM7NSS6_9VIRU</name>
<sequence>MDCRTVKIILAVVVVLVAIYLLFISPSNRPSVHYENFDQDWLDYQSSNSIYNQSNNQINDQNNEQIYDPTDLKGDYDHNNDQLYNNTSGLVYDENNDQPNDQTGDQTVNKSTQPIDLYVLTN</sequence>
<keyword evidence="2" id="KW-0472">Membrane</keyword>
<proteinExistence type="predicted"/>
<keyword evidence="2" id="KW-0812">Transmembrane</keyword>
<protein>
    <recommendedName>
        <fullName evidence="5">Transmembrane protein</fullName>
    </recommendedName>
</protein>
<feature type="region of interest" description="Disordered" evidence="1">
    <location>
        <begin position="52"/>
        <end position="115"/>
    </location>
</feature>
<evidence type="ECO:0000313" key="3">
    <source>
        <dbReference type="EMBL" id="BCS83137.1"/>
    </source>
</evidence>
<evidence type="ECO:0000313" key="4">
    <source>
        <dbReference type="Proteomes" id="UP001321479"/>
    </source>
</evidence>
<dbReference type="EMBL" id="AP024483">
    <property type="protein sequence ID" value="BCS83137.1"/>
    <property type="molecule type" value="Genomic_DNA"/>
</dbReference>